<keyword evidence="11" id="KW-1185">Reference proteome</keyword>
<feature type="domain" description="ABC3 transporter permease C-terminal" evidence="8">
    <location>
        <begin position="269"/>
        <end position="402"/>
    </location>
</feature>
<dbReference type="GO" id="GO:0044874">
    <property type="term" value="P:lipoprotein localization to outer membrane"/>
    <property type="evidence" value="ECO:0007669"/>
    <property type="project" value="TreeGrafter"/>
</dbReference>
<keyword evidence="6 7" id="KW-0472">Membrane</keyword>
<comment type="subcellular location">
    <subcellularLocation>
        <location evidence="1">Cell membrane</location>
        <topology evidence="1">Multi-pass membrane protein</topology>
    </subcellularLocation>
</comment>
<evidence type="ECO:0000256" key="6">
    <source>
        <dbReference type="ARBA" id="ARBA00023136"/>
    </source>
</evidence>
<keyword evidence="3" id="KW-1003">Cell membrane</keyword>
<comment type="similarity">
    <text evidence="2">Belongs to the ABC-4 integral membrane protein family. LolC/E subfamily.</text>
</comment>
<proteinExistence type="inferred from homology"/>
<gene>
    <name evidence="10" type="ORF">RZN69_02110</name>
</gene>
<evidence type="ECO:0000256" key="2">
    <source>
        <dbReference type="ARBA" id="ARBA00005236"/>
    </source>
</evidence>
<dbReference type="GO" id="GO:0098797">
    <property type="term" value="C:plasma membrane protein complex"/>
    <property type="evidence" value="ECO:0007669"/>
    <property type="project" value="TreeGrafter"/>
</dbReference>
<dbReference type="RefSeq" id="WP_317834349.1">
    <property type="nucleotide sequence ID" value="NZ_CP136920.1"/>
</dbReference>
<feature type="transmembrane region" description="Helical" evidence="7">
    <location>
        <begin position="20"/>
        <end position="40"/>
    </location>
</feature>
<accession>A0AAQ3QWG9</accession>
<feature type="transmembrane region" description="Helical" evidence="7">
    <location>
        <begin position="311"/>
        <end position="339"/>
    </location>
</feature>
<dbReference type="Pfam" id="PF12704">
    <property type="entry name" value="MacB_PCD"/>
    <property type="match status" value="1"/>
</dbReference>
<feature type="transmembrane region" description="Helical" evidence="7">
    <location>
        <begin position="266"/>
        <end position="291"/>
    </location>
</feature>
<protein>
    <submittedName>
        <fullName evidence="10">ABC transporter permease</fullName>
    </submittedName>
</protein>
<evidence type="ECO:0000256" key="3">
    <source>
        <dbReference type="ARBA" id="ARBA00022475"/>
    </source>
</evidence>
<dbReference type="InterPro" id="IPR003838">
    <property type="entry name" value="ABC3_permease_C"/>
</dbReference>
<dbReference type="PANTHER" id="PTHR30489">
    <property type="entry name" value="LIPOPROTEIN-RELEASING SYSTEM TRANSMEMBRANE PROTEIN LOLE"/>
    <property type="match status" value="1"/>
</dbReference>
<dbReference type="AlphaFoldDB" id="A0AAQ3QWG9"/>
<dbReference type="KEGG" id="puo:RZN69_02110"/>
<dbReference type="InterPro" id="IPR051447">
    <property type="entry name" value="Lipoprotein-release_system"/>
</dbReference>
<sequence length="409" mass="45359">MPWYLYLALKQLFPTGRFFSFFAFISSVGVMLGVAVLFGVQSVMNGFGAEINEKLVKTFGHVRVDSGRINYEADALVEKLEAIPEATAVNKFAEGMVLLQYGNRPTFPVIRGIDVNAEEQVIPVDDFTLHADLEDLDDETIFIGTGVAMQLDIAVGDTVEVYSPLLLDRLKQDEVMLPRELEVAGLFETGYAKIDSNTVVVTLRLMQELYGLGEGVHGVMLNLDDENKAEEIAAQLNEELEEPFRAMTWLDANQDMLFILQFEKGMMTLIMVFIILVASFSIVSSLLTSVLRKTREIGLLGAMGGSPKHMGLMFAFQGFLIGCVGSVLGICLSMVILYFRDDIIGTFTRITGSEAIMIKFYQFARFPVQYQLSDMFTVVGIAIFISTLAGLLPAWRAARLKPSDALRNE</sequence>
<evidence type="ECO:0000313" key="11">
    <source>
        <dbReference type="Proteomes" id="UP001304300"/>
    </source>
</evidence>
<keyword evidence="4 7" id="KW-0812">Transmembrane</keyword>
<evidence type="ECO:0000256" key="7">
    <source>
        <dbReference type="SAM" id="Phobius"/>
    </source>
</evidence>
<feature type="domain" description="MacB-like periplasmic core" evidence="9">
    <location>
        <begin position="24"/>
        <end position="238"/>
    </location>
</feature>
<keyword evidence="5 7" id="KW-1133">Transmembrane helix</keyword>
<evidence type="ECO:0000256" key="1">
    <source>
        <dbReference type="ARBA" id="ARBA00004651"/>
    </source>
</evidence>
<dbReference type="Proteomes" id="UP001304300">
    <property type="component" value="Chromosome"/>
</dbReference>
<evidence type="ECO:0000313" key="10">
    <source>
        <dbReference type="EMBL" id="WOO41865.1"/>
    </source>
</evidence>
<dbReference type="InterPro" id="IPR025857">
    <property type="entry name" value="MacB_PCD"/>
</dbReference>
<evidence type="ECO:0000259" key="9">
    <source>
        <dbReference type="Pfam" id="PF12704"/>
    </source>
</evidence>
<name>A0AAQ3QWG9_9BACT</name>
<reference evidence="10 11" key="1">
    <citation type="submission" date="2023-10" db="EMBL/GenBank/DDBJ databases">
        <title>Rubellicoccus peritrichatus gen. nov., sp. nov., isolated from an algae of coral reef tank.</title>
        <authorList>
            <person name="Luo J."/>
        </authorList>
    </citation>
    <scope>NUCLEOTIDE SEQUENCE [LARGE SCALE GENOMIC DNA]</scope>
    <source>
        <strain evidence="10 11">CR14</strain>
    </source>
</reference>
<feature type="transmembrane region" description="Helical" evidence="7">
    <location>
        <begin position="375"/>
        <end position="395"/>
    </location>
</feature>
<evidence type="ECO:0000259" key="8">
    <source>
        <dbReference type="Pfam" id="PF02687"/>
    </source>
</evidence>
<evidence type="ECO:0000256" key="5">
    <source>
        <dbReference type="ARBA" id="ARBA00022989"/>
    </source>
</evidence>
<evidence type="ECO:0000256" key="4">
    <source>
        <dbReference type="ARBA" id="ARBA00022692"/>
    </source>
</evidence>
<organism evidence="10 11">
    <name type="scientific">Rubellicoccus peritrichatus</name>
    <dbReference type="NCBI Taxonomy" id="3080537"/>
    <lineage>
        <taxon>Bacteria</taxon>
        <taxon>Pseudomonadati</taxon>
        <taxon>Verrucomicrobiota</taxon>
        <taxon>Opitutia</taxon>
        <taxon>Puniceicoccales</taxon>
        <taxon>Cerasicoccaceae</taxon>
        <taxon>Rubellicoccus</taxon>
    </lineage>
</organism>
<dbReference type="Pfam" id="PF02687">
    <property type="entry name" value="FtsX"/>
    <property type="match status" value="1"/>
</dbReference>
<dbReference type="PANTHER" id="PTHR30489:SF0">
    <property type="entry name" value="LIPOPROTEIN-RELEASING SYSTEM TRANSMEMBRANE PROTEIN LOLE"/>
    <property type="match status" value="1"/>
</dbReference>
<dbReference type="EMBL" id="CP136920">
    <property type="protein sequence ID" value="WOO41865.1"/>
    <property type="molecule type" value="Genomic_DNA"/>
</dbReference>